<feature type="coiled-coil region" evidence="1">
    <location>
        <begin position="153"/>
        <end position="250"/>
    </location>
</feature>
<evidence type="ECO:0000256" key="2">
    <source>
        <dbReference type="SAM" id="MobiDB-lite"/>
    </source>
</evidence>
<evidence type="ECO:0000313" key="4">
    <source>
        <dbReference type="Proteomes" id="UP001189429"/>
    </source>
</evidence>
<keyword evidence="1" id="KW-0175">Coiled coil</keyword>
<comment type="caution">
    <text evidence="3">The sequence shown here is derived from an EMBL/GenBank/DDBJ whole genome shotgun (WGS) entry which is preliminary data.</text>
</comment>
<feature type="region of interest" description="Disordered" evidence="2">
    <location>
        <begin position="251"/>
        <end position="319"/>
    </location>
</feature>
<name>A0ABN9XA92_9DINO</name>
<feature type="compositionally biased region" description="Low complexity" evidence="2">
    <location>
        <begin position="138"/>
        <end position="148"/>
    </location>
</feature>
<feature type="non-terminal residue" evidence="3">
    <location>
        <position position="319"/>
    </location>
</feature>
<evidence type="ECO:0000256" key="1">
    <source>
        <dbReference type="SAM" id="Coils"/>
    </source>
</evidence>
<organism evidence="3 4">
    <name type="scientific">Prorocentrum cordatum</name>
    <dbReference type="NCBI Taxonomy" id="2364126"/>
    <lineage>
        <taxon>Eukaryota</taxon>
        <taxon>Sar</taxon>
        <taxon>Alveolata</taxon>
        <taxon>Dinophyceae</taxon>
        <taxon>Prorocentrales</taxon>
        <taxon>Prorocentraceae</taxon>
        <taxon>Prorocentrum</taxon>
    </lineage>
</organism>
<feature type="compositionally biased region" description="Basic and acidic residues" evidence="2">
    <location>
        <begin position="273"/>
        <end position="292"/>
    </location>
</feature>
<feature type="region of interest" description="Disordered" evidence="2">
    <location>
        <begin position="127"/>
        <end position="148"/>
    </location>
</feature>
<proteinExistence type="predicted"/>
<feature type="compositionally biased region" description="Basic and acidic residues" evidence="2">
    <location>
        <begin position="36"/>
        <end position="48"/>
    </location>
</feature>
<evidence type="ECO:0008006" key="5">
    <source>
        <dbReference type="Google" id="ProtNLM"/>
    </source>
</evidence>
<accession>A0ABN9XA92</accession>
<dbReference type="Proteomes" id="UP001189429">
    <property type="component" value="Unassembled WGS sequence"/>
</dbReference>
<feature type="non-terminal residue" evidence="3">
    <location>
        <position position="1"/>
    </location>
</feature>
<keyword evidence="4" id="KW-1185">Reference proteome</keyword>
<sequence>DSGSRRLHQPGLGAGFGGAGAMLPRSPARGSADGAEDPRSERTLDKATDAGVDGGHCCLAIGSNLLYGRRRGVFEEVIDLEGATVTTSGAGVRVEPSGQAGTITIQLGSPDEAASWAARLQAAAAAAASAPHSRQTTPSQSGAGGPSASSIRLAQLRCRAAMAEKQAEETSAEARARLAAAESAASQAAAAREQCAAAEHRATEALARERAARLEVEAQTAELLSRAARIRQLEASLEARNLRIKELEAERTKPAGVESAQTLAPPELEPEETEQRNERAVALEKELAERRQQAVPDSARGHQSMEASGSIPTYGAASE</sequence>
<reference evidence="3" key="1">
    <citation type="submission" date="2023-10" db="EMBL/GenBank/DDBJ databases">
        <authorList>
            <person name="Chen Y."/>
            <person name="Shah S."/>
            <person name="Dougan E. K."/>
            <person name="Thang M."/>
            <person name="Chan C."/>
        </authorList>
    </citation>
    <scope>NUCLEOTIDE SEQUENCE [LARGE SCALE GENOMIC DNA]</scope>
</reference>
<protein>
    <recommendedName>
        <fullName evidence="5">K Homology domain-containing protein</fullName>
    </recommendedName>
</protein>
<gene>
    <name evidence="3" type="ORF">PCOR1329_LOCUS74908</name>
</gene>
<evidence type="ECO:0000313" key="3">
    <source>
        <dbReference type="EMBL" id="CAK0896437.1"/>
    </source>
</evidence>
<feature type="region of interest" description="Disordered" evidence="2">
    <location>
        <begin position="1"/>
        <end position="49"/>
    </location>
</feature>
<dbReference type="EMBL" id="CAUYUJ010020188">
    <property type="protein sequence ID" value="CAK0896437.1"/>
    <property type="molecule type" value="Genomic_DNA"/>
</dbReference>